<feature type="compositionally biased region" description="Low complexity" evidence="10">
    <location>
        <begin position="187"/>
        <end position="201"/>
    </location>
</feature>
<organism evidence="13 14">
    <name type="scientific">Panagrellus redivivus</name>
    <name type="common">Microworm</name>
    <dbReference type="NCBI Taxonomy" id="6233"/>
    <lineage>
        <taxon>Eukaryota</taxon>
        <taxon>Metazoa</taxon>
        <taxon>Ecdysozoa</taxon>
        <taxon>Nematoda</taxon>
        <taxon>Chromadorea</taxon>
        <taxon>Rhabditida</taxon>
        <taxon>Tylenchina</taxon>
        <taxon>Panagrolaimomorpha</taxon>
        <taxon>Panagrolaimoidea</taxon>
        <taxon>Panagrolaimidae</taxon>
        <taxon>Panagrellus</taxon>
    </lineage>
</organism>
<feature type="domain" description="C2H2-type" evidence="12">
    <location>
        <begin position="296"/>
        <end position="324"/>
    </location>
</feature>
<dbReference type="Gene3D" id="3.30.40.10">
    <property type="entry name" value="Zinc/RING finger domain, C3HC4 (zinc finger)"/>
    <property type="match status" value="1"/>
</dbReference>
<dbReference type="InterPro" id="IPR011011">
    <property type="entry name" value="Znf_FYVE_PHD"/>
</dbReference>
<keyword evidence="5" id="KW-0862">Zinc</keyword>
<dbReference type="GO" id="GO:0007399">
    <property type="term" value="P:nervous system development"/>
    <property type="evidence" value="ECO:0007669"/>
    <property type="project" value="TreeGrafter"/>
</dbReference>
<dbReference type="Pfam" id="PF00628">
    <property type="entry name" value="PHD"/>
    <property type="match status" value="2"/>
</dbReference>
<keyword evidence="3" id="KW-0677">Repeat</keyword>
<evidence type="ECO:0000313" key="14">
    <source>
        <dbReference type="WBParaSite" id="Pan_g7344.t1"/>
    </source>
</evidence>
<evidence type="ECO:0000256" key="5">
    <source>
        <dbReference type="ARBA" id="ARBA00022833"/>
    </source>
</evidence>
<evidence type="ECO:0000256" key="2">
    <source>
        <dbReference type="ARBA" id="ARBA00022723"/>
    </source>
</evidence>
<dbReference type="PANTHER" id="PTHR45888:SF5">
    <property type="entry name" value="D4, ISOFORM A"/>
    <property type="match status" value="1"/>
</dbReference>
<dbReference type="InterPro" id="IPR013087">
    <property type="entry name" value="Znf_C2H2_type"/>
</dbReference>
<dbReference type="PANTHER" id="PTHR45888">
    <property type="entry name" value="HL01030P-RELATED"/>
    <property type="match status" value="1"/>
</dbReference>
<evidence type="ECO:0000256" key="9">
    <source>
        <dbReference type="PROSITE-ProRule" id="PRU00042"/>
    </source>
</evidence>
<evidence type="ECO:0000256" key="3">
    <source>
        <dbReference type="ARBA" id="ARBA00022737"/>
    </source>
</evidence>
<keyword evidence="8" id="KW-0539">Nucleus</keyword>
<feature type="compositionally biased region" description="Low complexity" evidence="10">
    <location>
        <begin position="20"/>
        <end position="48"/>
    </location>
</feature>
<evidence type="ECO:0000259" key="11">
    <source>
        <dbReference type="PROSITE" id="PS50016"/>
    </source>
</evidence>
<dbReference type="SMART" id="SM00249">
    <property type="entry name" value="PHD"/>
    <property type="match status" value="2"/>
</dbReference>
<evidence type="ECO:0000256" key="7">
    <source>
        <dbReference type="ARBA" id="ARBA00023163"/>
    </source>
</evidence>
<dbReference type="PROSITE" id="PS50016">
    <property type="entry name" value="ZF_PHD_2"/>
    <property type="match status" value="2"/>
</dbReference>
<keyword evidence="13" id="KW-1185">Reference proteome</keyword>
<keyword evidence="6" id="KW-0805">Transcription regulation</keyword>
<dbReference type="FunFam" id="3.30.40.10:FF:000005">
    <property type="entry name" value="zinc finger protein isoform X1"/>
    <property type="match status" value="1"/>
</dbReference>
<dbReference type="AlphaFoldDB" id="A0A7E4W657"/>
<evidence type="ECO:0000256" key="8">
    <source>
        <dbReference type="ARBA" id="ARBA00023242"/>
    </source>
</evidence>
<dbReference type="PROSITE" id="PS50157">
    <property type="entry name" value="ZINC_FINGER_C2H2_2"/>
    <property type="match status" value="1"/>
</dbReference>
<sequence length="463" mass="50807">MDDDLKPGPSRPPPGTDNDAPGSSSSSGAGSSSRDAGESSNAGPSSSSFNVHGGHSAPGASTSTERPHPDPANGEQSKSKLCTEAEYMTYLYSCMNFNKVVTGYRNRSVPFYDQSTNLAYYPTKHLTRHAWERYNPGGYGNLVCAYPPVQYKRNVAKASSSSDAVEFRHILNTDPKLKSAVEKLTEPAESAGPSASGSGPSTVNEKSNDSHSQSPFKSTVTHGKTNFENLDDEFFNLGDSDEDDWEEKKKKRRKRGPAKDSPAKPGRKPIHNFVPITQAPRLSTQLFKPPPPIKPYECPECSAKYKSRNGLRYHNLHTHTEVTQAAQDRRRLVMSPELQISETCDFCQGTKERNLRTDEPEDMITCHDCGHCAHGSCLNFTPNMIASAKRHGWQCIECKCCTICGTSDNDHRLLFCDDCDRGFHCDCLAPPLAEPPDNEWSCLLCQEVYGASASAPKQAAESK</sequence>
<dbReference type="Proteomes" id="UP000492821">
    <property type="component" value="Unassembled WGS sequence"/>
</dbReference>
<keyword evidence="4 9" id="KW-0863">Zinc-finger</keyword>
<keyword evidence="2" id="KW-0479">Metal-binding</keyword>
<keyword evidence="7" id="KW-0804">Transcription</keyword>
<reference evidence="14" key="2">
    <citation type="submission" date="2020-10" db="UniProtKB">
        <authorList>
            <consortium name="WormBaseParasite"/>
        </authorList>
    </citation>
    <scope>IDENTIFICATION</scope>
</reference>
<dbReference type="InterPro" id="IPR013083">
    <property type="entry name" value="Znf_RING/FYVE/PHD"/>
</dbReference>
<feature type="region of interest" description="Disordered" evidence="10">
    <location>
        <begin position="1"/>
        <end position="78"/>
    </location>
</feature>
<accession>A0A7E4W657</accession>
<evidence type="ECO:0000256" key="6">
    <source>
        <dbReference type="ARBA" id="ARBA00023015"/>
    </source>
</evidence>
<evidence type="ECO:0000256" key="1">
    <source>
        <dbReference type="ARBA" id="ARBA00004123"/>
    </source>
</evidence>
<dbReference type="CDD" id="cd15526">
    <property type="entry name" value="PHD1_MOZ_d4"/>
    <property type="match status" value="1"/>
</dbReference>
<comment type="subcellular location">
    <subcellularLocation>
        <location evidence="1">Nucleus</location>
    </subcellularLocation>
</comment>
<protein>
    <submittedName>
        <fullName evidence="14">Zinc finger protein ubi-d4</fullName>
    </submittedName>
</protein>
<evidence type="ECO:0000259" key="12">
    <source>
        <dbReference type="PROSITE" id="PS50157"/>
    </source>
</evidence>
<dbReference type="InterPro" id="IPR019787">
    <property type="entry name" value="Znf_PHD-finger"/>
</dbReference>
<name>A0A7E4W657_PANRE</name>
<dbReference type="WBParaSite" id="Pan_g7344.t1">
    <property type="protein sequence ID" value="Pan_g7344.t1"/>
    <property type="gene ID" value="Pan_g7344"/>
</dbReference>
<evidence type="ECO:0000313" key="13">
    <source>
        <dbReference type="Proteomes" id="UP000492821"/>
    </source>
</evidence>
<feature type="domain" description="PHD-type" evidence="11">
    <location>
        <begin position="398"/>
        <end position="448"/>
    </location>
</feature>
<dbReference type="SUPFAM" id="SSF57903">
    <property type="entry name" value="FYVE/PHD zinc finger"/>
    <property type="match status" value="1"/>
</dbReference>
<evidence type="ECO:0000256" key="4">
    <source>
        <dbReference type="ARBA" id="ARBA00022771"/>
    </source>
</evidence>
<dbReference type="GO" id="GO:0071565">
    <property type="term" value="C:nBAF complex"/>
    <property type="evidence" value="ECO:0007669"/>
    <property type="project" value="TreeGrafter"/>
</dbReference>
<reference evidence="13" key="1">
    <citation type="journal article" date="2013" name="Genetics">
        <title>The draft genome and transcriptome of Panagrellus redivivus are shaped by the harsh demands of a free-living lifestyle.</title>
        <authorList>
            <person name="Srinivasan J."/>
            <person name="Dillman A.R."/>
            <person name="Macchietto M.G."/>
            <person name="Heikkinen L."/>
            <person name="Lakso M."/>
            <person name="Fracchia K.M."/>
            <person name="Antoshechkin I."/>
            <person name="Mortazavi A."/>
            <person name="Wong G."/>
            <person name="Sternberg P.W."/>
        </authorList>
    </citation>
    <scope>NUCLEOTIDE SEQUENCE [LARGE SCALE GENOMIC DNA]</scope>
    <source>
        <strain evidence="13">MT8872</strain>
    </source>
</reference>
<dbReference type="PROSITE" id="PS00028">
    <property type="entry name" value="ZINC_FINGER_C2H2_1"/>
    <property type="match status" value="1"/>
</dbReference>
<dbReference type="GO" id="GO:0008270">
    <property type="term" value="F:zinc ion binding"/>
    <property type="evidence" value="ECO:0007669"/>
    <property type="project" value="UniProtKB-KW"/>
</dbReference>
<feature type="compositionally biased region" description="Acidic residues" evidence="10">
    <location>
        <begin position="229"/>
        <end position="245"/>
    </location>
</feature>
<evidence type="ECO:0000256" key="10">
    <source>
        <dbReference type="SAM" id="MobiDB-lite"/>
    </source>
</evidence>
<proteinExistence type="predicted"/>
<feature type="region of interest" description="Disordered" evidence="10">
    <location>
        <begin position="182"/>
        <end position="272"/>
    </location>
</feature>
<feature type="compositionally biased region" description="Polar residues" evidence="10">
    <location>
        <begin position="202"/>
        <end position="228"/>
    </location>
</feature>
<dbReference type="InterPro" id="IPR001965">
    <property type="entry name" value="Znf_PHD"/>
</dbReference>
<feature type="domain" description="PHD-type" evidence="11">
    <location>
        <begin position="341"/>
        <end position="401"/>
    </location>
</feature>